<evidence type="ECO:0000256" key="1">
    <source>
        <dbReference type="ARBA" id="ARBA00004141"/>
    </source>
</evidence>
<comment type="caution">
    <text evidence="9">The sequence shown here is derived from an EMBL/GenBank/DDBJ whole genome shotgun (WGS) entry which is preliminary data.</text>
</comment>
<feature type="region of interest" description="Disordered" evidence="6">
    <location>
        <begin position="463"/>
        <end position="503"/>
    </location>
</feature>
<keyword evidence="4 7" id="KW-1133">Transmembrane helix</keyword>
<feature type="domain" description="Major facilitator superfamily (MFS) profile" evidence="8">
    <location>
        <begin position="12"/>
        <end position="442"/>
    </location>
</feature>
<evidence type="ECO:0000313" key="9">
    <source>
        <dbReference type="EMBL" id="KAL3404817.1"/>
    </source>
</evidence>
<feature type="transmembrane region" description="Helical" evidence="7">
    <location>
        <begin position="327"/>
        <end position="345"/>
    </location>
</feature>
<comment type="subcellular location">
    <subcellularLocation>
        <location evidence="1">Membrane</location>
        <topology evidence="1">Multi-pass membrane protein</topology>
    </subcellularLocation>
</comment>
<feature type="transmembrane region" description="Helical" evidence="7">
    <location>
        <begin position="128"/>
        <end position="145"/>
    </location>
</feature>
<feature type="transmembrane region" description="Helical" evidence="7">
    <location>
        <begin position="418"/>
        <end position="438"/>
    </location>
</feature>
<dbReference type="InterPro" id="IPR020846">
    <property type="entry name" value="MFS_dom"/>
</dbReference>
<dbReference type="EMBL" id="JBJJXI010000022">
    <property type="protein sequence ID" value="KAL3404817.1"/>
    <property type="molecule type" value="Genomic_DNA"/>
</dbReference>
<feature type="transmembrane region" description="Helical" evidence="7">
    <location>
        <begin position="388"/>
        <end position="406"/>
    </location>
</feature>
<feature type="transmembrane region" description="Helical" evidence="7">
    <location>
        <begin position="357"/>
        <end position="376"/>
    </location>
</feature>
<evidence type="ECO:0000259" key="8">
    <source>
        <dbReference type="PROSITE" id="PS50850"/>
    </source>
</evidence>
<dbReference type="PANTHER" id="PTHR23506:SF4">
    <property type="entry name" value="PORTABELLA"/>
    <property type="match status" value="1"/>
</dbReference>
<evidence type="ECO:0000256" key="3">
    <source>
        <dbReference type="ARBA" id="ARBA00022692"/>
    </source>
</evidence>
<name>A0ABD2XIZ7_9HYME</name>
<feature type="transmembrane region" description="Helical" evidence="7">
    <location>
        <begin position="187"/>
        <end position="205"/>
    </location>
</feature>
<gene>
    <name evidence="9" type="ORF">TKK_002490</name>
</gene>
<dbReference type="AlphaFoldDB" id="A0ABD2XIZ7"/>
<protein>
    <recommendedName>
        <fullName evidence="8">Major facilitator superfamily (MFS) profile domain-containing protein</fullName>
    </recommendedName>
</protein>
<evidence type="ECO:0000256" key="4">
    <source>
        <dbReference type="ARBA" id="ARBA00022989"/>
    </source>
</evidence>
<sequence>MWAKCPAGQFSLVSTVYFSLLLDNILLTVVVPIVPDYLYGLEATESAADTITSTTAPPPPPPPRGNNSNAGIVVVTTTAAATVANVSSDLAVDENGRVGLLLSSKALVQLVLNPAVGSLTGRLGYARPLLLGNVGLLLVALLFAFGRTYAVLFLARSVQGLSSACIGVSGMSLVASGYPEEDQRSCVMGYVLGSVALGVLLGYPMGSVLYDLGGKPAPFLLVAALVAALIVVQIYAVEFEAVEQKAESDANWMRLLLDPRILIIAGAIWISTTPMAILEPCLPIWLRSHIKPKKWQLGTVFIPDSLGYLLGTNFFGLWAFRHGRCRTAVLAMAVVGLSALGIPRARSMAELAVPHLGLGLGIGVADAALVPLLAALVDRRPTASYGPVYSLQQAAVCLAYSLGPIASGELVKSIGFEWVMRLAGLACLAYCPLLVYLARERRRSADEVTIPMTDRRGINAANRQTYSSVEKAPATSGSSQARGPTTAKYQRFRDDGTDDDAAL</sequence>
<feature type="transmembrane region" description="Helical" evidence="7">
    <location>
        <begin position="297"/>
        <end position="320"/>
    </location>
</feature>
<feature type="transmembrane region" description="Helical" evidence="7">
    <location>
        <begin position="217"/>
        <end position="237"/>
    </location>
</feature>
<evidence type="ECO:0000256" key="6">
    <source>
        <dbReference type="SAM" id="MobiDB-lite"/>
    </source>
</evidence>
<dbReference type="PROSITE" id="PS50850">
    <property type="entry name" value="MFS"/>
    <property type="match status" value="1"/>
</dbReference>
<dbReference type="SUPFAM" id="SSF103473">
    <property type="entry name" value="MFS general substrate transporter"/>
    <property type="match status" value="1"/>
</dbReference>
<dbReference type="InterPro" id="IPR036259">
    <property type="entry name" value="MFS_trans_sf"/>
</dbReference>
<dbReference type="GO" id="GO:0016020">
    <property type="term" value="C:membrane"/>
    <property type="evidence" value="ECO:0007669"/>
    <property type="project" value="UniProtKB-SubCell"/>
</dbReference>
<evidence type="ECO:0000256" key="7">
    <source>
        <dbReference type="SAM" id="Phobius"/>
    </source>
</evidence>
<evidence type="ECO:0000313" key="10">
    <source>
        <dbReference type="Proteomes" id="UP001627154"/>
    </source>
</evidence>
<feature type="transmembrane region" description="Helical" evidence="7">
    <location>
        <begin position="12"/>
        <end position="34"/>
    </location>
</feature>
<accession>A0ABD2XIZ7</accession>
<dbReference type="Proteomes" id="UP001627154">
    <property type="component" value="Unassembled WGS sequence"/>
</dbReference>
<keyword evidence="3 7" id="KW-0812">Transmembrane</keyword>
<keyword evidence="2" id="KW-0813">Transport</keyword>
<dbReference type="InterPro" id="IPR011701">
    <property type="entry name" value="MFS"/>
</dbReference>
<dbReference type="Pfam" id="PF07690">
    <property type="entry name" value="MFS_1"/>
    <property type="match status" value="1"/>
</dbReference>
<dbReference type="InterPro" id="IPR050930">
    <property type="entry name" value="MFS_Vesicular_Transporter"/>
</dbReference>
<proteinExistence type="predicted"/>
<dbReference type="Gene3D" id="1.20.1250.20">
    <property type="entry name" value="MFS general substrate transporter like domains"/>
    <property type="match status" value="2"/>
</dbReference>
<organism evidence="9 10">
    <name type="scientific">Trichogramma kaykai</name>
    <dbReference type="NCBI Taxonomy" id="54128"/>
    <lineage>
        <taxon>Eukaryota</taxon>
        <taxon>Metazoa</taxon>
        <taxon>Ecdysozoa</taxon>
        <taxon>Arthropoda</taxon>
        <taxon>Hexapoda</taxon>
        <taxon>Insecta</taxon>
        <taxon>Pterygota</taxon>
        <taxon>Neoptera</taxon>
        <taxon>Endopterygota</taxon>
        <taxon>Hymenoptera</taxon>
        <taxon>Apocrita</taxon>
        <taxon>Proctotrupomorpha</taxon>
        <taxon>Chalcidoidea</taxon>
        <taxon>Trichogrammatidae</taxon>
        <taxon>Trichogramma</taxon>
    </lineage>
</organism>
<evidence type="ECO:0000256" key="2">
    <source>
        <dbReference type="ARBA" id="ARBA00022448"/>
    </source>
</evidence>
<dbReference type="PANTHER" id="PTHR23506">
    <property type="entry name" value="GH10249P"/>
    <property type="match status" value="1"/>
</dbReference>
<keyword evidence="10" id="KW-1185">Reference proteome</keyword>
<evidence type="ECO:0000256" key="5">
    <source>
        <dbReference type="ARBA" id="ARBA00023136"/>
    </source>
</evidence>
<keyword evidence="5 7" id="KW-0472">Membrane</keyword>
<reference evidence="9 10" key="1">
    <citation type="journal article" date="2024" name="bioRxiv">
        <title>A reference genome for Trichogramma kaykai: A tiny desert-dwelling parasitoid wasp with competing sex-ratio distorters.</title>
        <authorList>
            <person name="Culotta J."/>
            <person name="Lindsey A.R."/>
        </authorList>
    </citation>
    <scope>NUCLEOTIDE SEQUENCE [LARGE SCALE GENOMIC DNA]</scope>
    <source>
        <strain evidence="9 10">KSX58</strain>
    </source>
</reference>
<dbReference type="FunFam" id="1.20.1250.20:FF:000401">
    <property type="entry name" value="Vesicular amine transporter"/>
    <property type="match status" value="1"/>
</dbReference>
<feature type="transmembrane region" description="Helical" evidence="7">
    <location>
        <begin position="257"/>
        <end position="277"/>
    </location>
</feature>